<comment type="caution">
    <text evidence="1">The sequence shown here is derived from an EMBL/GenBank/DDBJ whole genome shotgun (WGS) entry which is preliminary data.</text>
</comment>
<proteinExistence type="predicted"/>
<reference evidence="1 2" key="1">
    <citation type="journal article" date="2019" name="Sci. Rep.">
        <title>Orb-weaving spider Araneus ventricosus genome elucidates the spidroin gene catalogue.</title>
        <authorList>
            <person name="Kono N."/>
            <person name="Nakamura H."/>
            <person name="Ohtoshi R."/>
            <person name="Moran D.A.P."/>
            <person name="Shinohara A."/>
            <person name="Yoshida Y."/>
            <person name="Fujiwara M."/>
            <person name="Mori M."/>
            <person name="Tomita M."/>
            <person name="Arakawa K."/>
        </authorList>
    </citation>
    <scope>NUCLEOTIDE SEQUENCE [LARGE SCALE GENOMIC DNA]</scope>
</reference>
<evidence type="ECO:0000313" key="2">
    <source>
        <dbReference type="Proteomes" id="UP000499080"/>
    </source>
</evidence>
<evidence type="ECO:0000313" key="1">
    <source>
        <dbReference type="EMBL" id="GBN31516.1"/>
    </source>
</evidence>
<dbReference type="Proteomes" id="UP000499080">
    <property type="component" value="Unassembled WGS sequence"/>
</dbReference>
<accession>A0A4Y2N0Y2</accession>
<protein>
    <submittedName>
        <fullName evidence="1">Uncharacterized protein</fullName>
    </submittedName>
</protein>
<name>A0A4Y2N0Y2_ARAVE</name>
<dbReference type="AlphaFoldDB" id="A0A4Y2N0Y2"/>
<gene>
    <name evidence="1" type="ORF">AVEN_3695_1</name>
</gene>
<dbReference type="EMBL" id="BGPR01008090">
    <property type="protein sequence ID" value="GBN31516.1"/>
    <property type="molecule type" value="Genomic_DNA"/>
</dbReference>
<keyword evidence="2" id="KW-1185">Reference proteome</keyword>
<organism evidence="1 2">
    <name type="scientific">Araneus ventricosus</name>
    <name type="common">Orbweaver spider</name>
    <name type="synonym">Epeira ventricosa</name>
    <dbReference type="NCBI Taxonomy" id="182803"/>
    <lineage>
        <taxon>Eukaryota</taxon>
        <taxon>Metazoa</taxon>
        <taxon>Ecdysozoa</taxon>
        <taxon>Arthropoda</taxon>
        <taxon>Chelicerata</taxon>
        <taxon>Arachnida</taxon>
        <taxon>Araneae</taxon>
        <taxon>Araneomorphae</taxon>
        <taxon>Entelegynae</taxon>
        <taxon>Araneoidea</taxon>
        <taxon>Araneidae</taxon>
        <taxon>Araneus</taxon>
    </lineage>
</organism>
<sequence>MRCRTPPPGVTFERFDGEITPDIYGHPREGCNRVTEQKEIKRGELLPFYVRGGELKGPPETLVPLRTQLVVVVGMSRGEKTLWDCDLMGWNWDPES</sequence>